<dbReference type="EMBL" id="OW240920">
    <property type="protein sequence ID" value="CAH2315507.1"/>
    <property type="molecule type" value="Genomic_DNA"/>
</dbReference>
<name>A0AAD1WN95_PELCU</name>
<evidence type="ECO:0000313" key="2">
    <source>
        <dbReference type="Proteomes" id="UP001295444"/>
    </source>
</evidence>
<keyword evidence="2" id="KW-1185">Reference proteome</keyword>
<evidence type="ECO:0000313" key="1">
    <source>
        <dbReference type="EMBL" id="CAH2315507.1"/>
    </source>
</evidence>
<feature type="non-terminal residue" evidence="1">
    <location>
        <position position="1"/>
    </location>
</feature>
<gene>
    <name evidence="1" type="ORF">PECUL_23A032857</name>
</gene>
<accession>A0AAD1WN95</accession>
<organism evidence="1 2">
    <name type="scientific">Pelobates cultripes</name>
    <name type="common">Western spadefoot toad</name>
    <dbReference type="NCBI Taxonomy" id="61616"/>
    <lineage>
        <taxon>Eukaryota</taxon>
        <taxon>Metazoa</taxon>
        <taxon>Chordata</taxon>
        <taxon>Craniata</taxon>
        <taxon>Vertebrata</taxon>
        <taxon>Euteleostomi</taxon>
        <taxon>Amphibia</taxon>
        <taxon>Batrachia</taxon>
        <taxon>Anura</taxon>
        <taxon>Pelobatoidea</taxon>
        <taxon>Pelobatidae</taxon>
        <taxon>Pelobates</taxon>
    </lineage>
</organism>
<reference evidence="1" key="1">
    <citation type="submission" date="2022-03" db="EMBL/GenBank/DDBJ databases">
        <authorList>
            <person name="Alioto T."/>
            <person name="Alioto T."/>
            <person name="Gomez Garrido J."/>
        </authorList>
    </citation>
    <scope>NUCLEOTIDE SEQUENCE</scope>
</reference>
<dbReference type="Proteomes" id="UP001295444">
    <property type="component" value="Chromosome 09"/>
</dbReference>
<feature type="non-terminal residue" evidence="1">
    <location>
        <position position="81"/>
    </location>
</feature>
<protein>
    <submittedName>
        <fullName evidence="1">Uncharacterized protein</fullName>
    </submittedName>
</protein>
<proteinExistence type="predicted"/>
<dbReference type="AlphaFoldDB" id="A0AAD1WN95"/>
<sequence length="81" mass="9098">TLVEYLRVKRIPRGMRLGIKPSFCQHKPKFEENWHKILNKCSLDLIALTIEAVSEKLLCLHPMTTEGGGESPAPREPSAGE</sequence>